<name>A0A9W9L5T0_9EURO</name>
<evidence type="ECO:0000313" key="3">
    <source>
        <dbReference type="Proteomes" id="UP001149079"/>
    </source>
</evidence>
<dbReference type="AlphaFoldDB" id="A0A9W9L5T0"/>
<feature type="region of interest" description="Disordered" evidence="1">
    <location>
        <begin position="27"/>
        <end position="51"/>
    </location>
</feature>
<proteinExistence type="predicted"/>
<evidence type="ECO:0000313" key="2">
    <source>
        <dbReference type="EMBL" id="KAJ5138659.1"/>
    </source>
</evidence>
<reference evidence="2" key="1">
    <citation type="submission" date="2022-11" db="EMBL/GenBank/DDBJ databases">
        <authorList>
            <person name="Petersen C."/>
        </authorList>
    </citation>
    <scope>NUCLEOTIDE SEQUENCE</scope>
    <source>
        <strain evidence="2">IBT 22155</strain>
    </source>
</reference>
<comment type="caution">
    <text evidence="2">The sequence shown here is derived from an EMBL/GenBank/DDBJ whole genome shotgun (WGS) entry which is preliminary data.</text>
</comment>
<protein>
    <submittedName>
        <fullName evidence="2">Uncharacterized protein</fullName>
    </submittedName>
</protein>
<evidence type="ECO:0000256" key="1">
    <source>
        <dbReference type="SAM" id="MobiDB-lite"/>
    </source>
</evidence>
<dbReference type="EMBL" id="JAPQKL010000003">
    <property type="protein sequence ID" value="KAJ5138659.1"/>
    <property type="molecule type" value="Genomic_DNA"/>
</dbReference>
<accession>A0A9W9L5T0</accession>
<dbReference type="GeneID" id="81403421"/>
<keyword evidence="3" id="KW-1185">Reference proteome</keyword>
<dbReference type="Proteomes" id="UP001149079">
    <property type="component" value="Unassembled WGS sequence"/>
</dbReference>
<dbReference type="RefSeq" id="XP_056523308.1">
    <property type="nucleotide sequence ID" value="XM_056664251.1"/>
</dbReference>
<reference evidence="2" key="2">
    <citation type="journal article" date="2023" name="IMA Fungus">
        <title>Comparative genomic study of the Penicillium genus elucidates a diverse pangenome and 15 lateral gene transfer events.</title>
        <authorList>
            <person name="Petersen C."/>
            <person name="Sorensen T."/>
            <person name="Nielsen M.R."/>
            <person name="Sondergaard T.E."/>
            <person name="Sorensen J.L."/>
            <person name="Fitzpatrick D.A."/>
            <person name="Frisvad J.C."/>
            <person name="Nielsen K.L."/>
        </authorList>
    </citation>
    <scope>NUCLEOTIDE SEQUENCE</scope>
    <source>
        <strain evidence="2">IBT 22155</strain>
    </source>
</reference>
<organism evidence="2 3">
    <name type="scientific">Penicillium bovifimosum</name>
    <dbReference type="NCBI Taxonomy" id="126998"/>
    <lineage>
        <taxon>Eukaryota</taxon>
        <taxon>Fungi</taxon>
        <taxon>Dikarya</taxon>
        <taxon>Ascomycota</taxon>
        <taxon>Pezizomycotina</taxon>
        <taxon>Eurotiomycetes</taxon>
        <taxon>Eurotiomycetidae</taxon>
        <taxon>Eurotiales</taxon>
        <taxon>Aspergillaceae</taxon>
        <taxon>Penicillium</taxon>
    </lineage>
</organism>
<sequence length="94" mass="10777">MLEEGAEEVISDDRIMMIRMHSIELGDPVSGRRYTQKETPTPSEEPTDLSSDTGLLLVPLLLFSRLFPFTYKKLGEEKKLKSYVSPESFLQYYG</sequence>
<gene>
    <name evidence="2" type="ORF">N7515_003507</name>
</gene>